<protein>
    <submittedName>
        <fullName evidence="8">Thioester reductase domain protein</fullName>
    </submittedName>
</protein>
<organism evidence="8 9">
    <name type="scientific">Haliangium ochraceum (strain DSM 14365 / JCM 11303 / SMP-2)</name>
    <dbReference type="NCBI Taxonomy" id="502025"/>
    <lineage>
        <taxon>Bacteria</taxon>
        <taxon>Pseudomonadati</taxon>
        <taxon>Myxococcota</taxon>
        <taxon>Polyangia</taxon>
        <taxon>Haliangiales</taxon>
        <taxon>Kofleriaceae</taxon>
        <taxon>Haliangium</taxon>
    </lineage>
</organism>
<keyword evidence="6" id="KW-0443">Lipid metabolism</keyword>
<dbReference type="PANTHER" id="PTHR22754">
    <property type="entry name" value="DISCO-INTERACTING PROTEIN 2 DIP2 -RELATED"/>
    <property type="match status" value="1"/>
</dbReference>
<dbReference type="InterPro" id="IPR020845">
    <property type="entry name" value="AMP-binding_CS"/>
</dbReference>
<gene>
    <name evidence="8" type="ordered locus">Hoch_6170</name>
</gene>
<dbReference type="InterPro" id="IPR025110">
    <property type="entry name" value="AMP-bd_C"/>
</dbReference>
<dbReference type="OrthoDB" id="9803968at2"/>
<name>D0LLE9_HALO1</name>
<comment type="similarity">
    <text evidence="1">Belongs to the ATP-dependent AMP-binding enzyme family.</text>
</comment>
<feature type="domain" description="Carrier" evidence="7">
    <location>
        <begin position="591"/>
        <end position="666"/>
    </location>
</feature>
<dbReference type="KEGG" id="hoh:Hoch_6170"/>
<keyword evidence="9" id="KW-1185">Reference proteome</keyword>
<evidence type="ECO:0000313" key="9">
    <source>
        <dbReference type="Proteomes" id="UP000001880"/>
    </source>
</evidence>
<dbReference type="Pfam" id="PF00501">
    <property type="entry name" value="AMP-binding"/>
    <property type="match status" value="1"/>
</dbReference>
<dbReference type="Proteomes" id="UP000001880">
    <property type="component" value="Chromosome"/>
</dbReference>
<dbReference type="SUPFAM" id="SSF51735">
    <property type="entry name" value="NAD(P)-binding Rossmann-fold domains"/>
    <property type="match status" value="1"/>
</dbReference>
<keyword evidence="4" id="KW-0436">Ligase</keyword>
<dbReference type="eggNOG" id="COG0236">
    <property type="taxonomic scope" value="Bacteria"/>
</dbReference>
<evidence type="ECO:0000256" key="5">
    <source>
        <dbReference type="ARBA" id="ARBA00022832"/>
    </source>
</evidence>
<dbReference type="EMBL" id="CP001804">
    <property type="protein sequence ID" value="ACY18645.1"/>
    <property type="molecule type" value="Genomic_DNA"/>
</dbReference>
<dbReference type="PROSITE" id="PS00455">
    <property type="entry name" value="AMP_BINDING"/>
    <property type="match status" value="1"/>
</dbReference>
<dbReference type="AlphaFoldDB" id="D0LLE9"/>
<dbReference type="InterPro" id="IPR042099">
    <property type="entry name" value="ANL_N_sf"/>
</dbReference>
<dbReference type="GO" id="GO:0070566">
    <property type="term" value="F:adenylyltransferase activity"/>
    <property type="evidence" value="ECO:0007669"/>
    <property type="project" value="TreeGrafter"/>
</dbReference>
<dbReference type="NCBIfam" id="TIGR01746">
    <property type="entry name" value="Thioester-redct"/>
    <property type="match status" value="1"/>
</dbReference>
<dbReference type="SUPFAM" id="SSF47336">
    <property type="entry name" value="ACP-like"/>
    <property type="match status" value="1"/>
</dbReference>
<evidence type="ECO:0000256" key="3">
    <source>
        <dbReference type="ARBA" id="ARBA00022553"/>
    </source>
</evidence>
<dbReference type="eggNOG" id="COG0318">
    <property type="taxonomic scope" value="Bacteria"/>
</dbReference>
<dbReference type="InterPro" id="IPR020806">
    <property type="entry name" value="PKS_PP-bd"/>
</dbReference>
<dbReference type="InterPro" id="IPR036736">
    <property type="entry name" value="ACP-like_sf"/>
</dbReference>
<keyword evidence="2" id="KW-0596">Phosphopantetheine</keyword>
<evidence type="ECO:0000256" key="2">
    <source>
        <dbReference type="ARBA" id="ARBA00022450"/>
    </source>
</evidence>
<dbReference type="CDD" id="cd05931">
    <property type="entry name" value="FAAL"/>
    <property type="match status" value="1"/>
</dbReference>
<dbReference type="SMART" id="SM01294">
    <property type="entry name" value="PKS_PP_betabranch"/>
    <property type="match status" value="1"/>
</dbReference>
<sequence>MDISNIDTLVALAGKRANALSDRTAFTFLQDGEQPSETCSYAELDRAARDIAVNLREHGMAGERVMLLFPPGLDFIRGFFGCLYAGAVATPVYPPQDIRHLDRLQAIIEDCEAKAILTVPGLADLVGAAAATLPALRRLEVLTTGAVNQARADTWSDPGIGADDLAFLQYTSGSTGEPKGVALSHGNLLHNQTLIAAGFRDEVEMVGLNWLPMYHDMGLIGHVVQPLYQGIHNILMSPLDFLKRPGRWLEAISRYGVTTSGGPNFAYELCVRRIAPEQREGLDLSSWTLAYSGAEPVRARTIERFSEAFAPYGFRPEAFYPCYGLAEATLFVSGGRRREQPVISRFNGDQLTGNRAIPVKGPSSGEERSLVGCGQIPESLRVRIVAPDTCEPLADGQVGEIWVQGDSVAGRYWNNPEATEQTFNGRLSGSGEGPYLRTGDLGFLLDGELYLSSRLKDLLIIRGRNHYPQDIEQTVEAAHPSFRAGCCAAFTTDVDGEEQLVVVQEVNTQKFVPAEATTIVTEVSQRVAKEHGIHLYELVLVEPRTLPKTSSGKIRRSACREQWQSDHLKVIHKGEATQGGGEALERLPGEAPLGDIETKLAGMWKDILGVSSVARDDNFFHLGADSIKSVELAYALEEGFGLNLPAAVFYEYPTLRTMAEAIAADGKITRISNLPDQVVLDPEIQPPTPAPTHCEYKRVFLTGATGFLGTFLLHDLLNNTDATVYCLVRAGSEREGMERLEEAFRRVELEPTGFGERVRVVVGELSEYRLGLGADAFEALAGEIDSIIHCGAMVDWVRPYRDLYGPNVVATHEVLRLAGTKTTKPVHYISTLWVFTPDRKKRGQIWWEHEDNPDWRTLETGYNQSKWVAEQLVYEAMRRGFPTAVYRMDFIIGLSTNGIMKVTDFVPRIVRDVVELGCLPMEKVAVDLIPGDFLSRMIMALARWPDAIGKTFHLSNPDRLTVDSLTEMLTEFGYAIERVPLDEWKRRVGSRTENALYPLRDFLSMYDAEFIDISDQAKIDTTVSVKSLAAAAPGLVASIPPMRDLVFHMLDYLYEQKLISKPPQRSA</sequence>
<dbReference type="GO" id="GO:0071766">
    <property type="term" value="P:Actinobacterium-type cell wall biogenesis"/>
    <property type="evidence" value="ECO:0007669"/>
    <property type="project" value="UniProtKB-ARBA"/>
</dbReference>
<dbReference type="Pfam" id="PF00550">
    <property type="entry name" value="PP-binding"/>
    <property type="match status" value="1"/>
</dbReference>
<dbReference type="GO" id="GO:0031177">
    <property type="term" value="F:phosphopantetheine binding"/>
    <property type="evidence" value="ECO:0007669"/>
    <property type="project" value="InterPro"/>
</dbReference>
<dbReference type="Gene3D" id="1.10.1200.10">
    <property type="entry name" value="ACP-like"/>
    <property type="match status" value="1"/>
</dbReference>
<evidence type="ECO:0000259" key="7">
    <source>
        <dbReference type="PROSITE" id="PS50075"/>
    </source>
</evidence>
<proteinExistence type="inferred from homology"/>
<reference evidence="8 9" key="1">
    <citation type="journal article" date="2010" name="Stand. Genomic Sci.">
        <title>Complete genome sequence of Haliangium ochraceum type strain (SMP-2).</title>
        <authorList>
            <consortium name="US DOE Joint Genome Institute (JGI-PGF)"/>
            <person name="Ivanova N."/>
            <person name="Daum C."/>
            <person name="Lang E."/>
            <person name="Abt B."/>
            <person name="Kopitz M."/>
            <person name="Saunders E."/>
            <person name="Lapidus A."/>
            <person name="Lucas S."/>
            <person name="Glavina Del Rio T."/>
            <person name="Nolan M."/>
            <person name="Tice H."/>
            <person name="Copeland A."/>
            <person name="Cheng J.F."/>
            <person name="Chen F."/>
            <person name="Bruce D."/>
            <person name="Goodwin L."/>
            <person name="Pitluck S."/>
            <person name="Mavromatis K."/>
            <person name="Pati A."/>
            <person name="Mikhailova N."/>
            <person name="Chen A."/>
            <person name="Palaniappan K."/>
            <person name="Land M."/>
            <person name="Hauser L."/>
            <person name="Chang Y.J."/>
            <person name="Jeffries C.D."/>
            <person name="Detter J.C."/>
            <person name="Brettin T."/>
            <person name="Rohde M."/>
            <person name="Goker M."/>
            <person name="Bristow J."/>
            <person name="Markowitz V."/>
            <person name="Eisen J.A."/>
            <person name="Hugenholtz P."/>
            <person name="Kyrpides N.C."/>
            <person name="Klenk H.P."/>
        </authorList>
    </citation>
    <scope>NUCLEOTIDE SEQUENCE [LARGE SCALE GENOMIC DNA]</scope>
    <source>
        <strain evidence="9">DSM 14365 / CIP 107738 / JCM 11303 / AJ 13395 / SMP-2</strain>
    </source>
</reference>
<dbReference type="Gene3D" id="3.40.50.12780">
    <property type="entry name" value="N-terminal domain of ligase-like"/>
    <property type="match status" value="1"/>
</dbReference>
<dbReference type="STRING" id="502025.Hoch_6170"/>
<evidence type="ECO:0000256" key="4">
    <source>
        <dbReference type="ARBA" id="ARBA00022598"/>
    </source>
</evidence>
<keyword evidence="3" id="KW-0597">Phosphoprotein</keyword>
<dbReference type="SMART" id="SM00823">
    <property type="entry name" value="PKS_PP"/>
    <property type="match status" value="1"/>
</dbReference>
<dbReference type="GO" id="GO:0006633">
    <property type="term" value="P:fatty acid biosynthetic process"/>
    <property type="evidence" value="ECO:0007669"/>
    <property type="project" value="TreeGrafter"/>
</dbReference>
<evidence type="ECO:0000256" key="1">
    <source>
        <dbReference type="ARBA" id="ARBA00006432"/>
    </source>
</evidence>
<dbReference type="eggNOG" id="COG3320">
    <property type="taxonomic scope" value="Bacteria"/>
</dbReference>
<dbReference type="Pfam" id="PF23024">
    <property type="entry name" value="AMP-dom_DIP2-like"/>
    <property type="match status" value="1"/>
</dbReference>
<evidence type="ECO:0000313" key="8">
    <source>
        <dbReference type="EMBL" id="ACY18645.1"/>
    </source>
</evidence>
<dbReference type="InterPro" id="IPR040097">
    <property type="entry name" value="FAAL/FAAC"/>
</dbReference>
<dbReference type="PANTHER" id="PTHR22754:SF32">
    <property type="entry name" value="DISCO-INTERACTING PROTEIN 2"/>
    <property type="match status" value="1"/>
</dbReference>
<dbReference type="FunFam" id="3.40.50.12780:FF:000013">
    <property type="entry name" value="Long-chain-fatty-acid--AMP ligase FadD32"/>
    <property type="match status" value="1"/>
</dbReference>
<dbReference type="InterPro" id="IPR013120">
    <property type="entry name" value="FAR_NAD-bd"/>
</dbReference>
<dbReference type="InterPro" id="IPR000873">
    <property type="entry name" value="AMP-dep_synth/lig_dom"/>
</dbReference>
<dbReference type="InterPro" id="IPR045851">
    <property type="entry name" value="AMP-bd_C_sf"/>
</dbReference>
<dbReference type="RefSeq" id="WP_012831237.1">
    <property type="nucleotide sequence ID" value="NC_013440.1"/>
</dbReference>
<dbReference type="Gene3D" id="3.30.300.30">
    <property type="match status" value="1"/>
</dbReference>
<dbReference type="GO" id="GO:0005886">
    <property type="term" value="C:plasma membrane"/>
    <property type="evidence" value="ECO:0007669"/>
    <property type="project" value="TreeGrafter"/>
</dbReference>
<accession>D0LLE9</accession>
<evidence type="ECO:0000256" key="6">
    <source>
        <dbReference type="ARBA" id="ARBA00023098"/>
    </source>
</evidence>
<keyword evidence="5" id="KW-0276">Fatty acid metabolism</keyword>
<dbReference type="Gene3D" id="3.40.50.720">
    <property type="entry name" value="NAD(P)-binding Rossmann-like Domain"/>
    <property type="match status" value="1"/>
</dbReference>
<dbReference type="HOGENOM" id="CLU_000022_2_17_7"/>
<dbReference type="CDD" id="cd05235">
    <property type="entry name" value="SDR_e1"/>
    <property type="match status" value="1"/>
</dbReference>
<dbReference type="PROSITE" id="PS50075">
    <property type="entry name" value="CARRIER"/>
    <property type="match status" value="1"/>
</dbReference>
<dbReference type="InterPro" id="IPR036291">
    <property type="entry name" value="NAD(P)-bd_dom_sf"/>
</dbReference>
<dbReference type="InterPro" id="IPR010080">
    <property type="entry name" value="Thioester_reductase-like_dom"/>
</dbReference>
<dbReference type="GO" id="GO:0016874">
    <property type="term" value="F:ligase activity"/>
    <property type="evidence" value="ECO:0007669"/>
    <property type="project" value="UniProtKB-KW"/>
</dbReference>
<dbReference type="Pfam" id="PF07993">
    <property type="entry name" value="NAD_binding_4"/>
    <property type="match status" value="1"/>
</dbReference>
<dbReference type="SUPFAM" id="SSF56801">
    <property type="entry name" value="Acetyl-CoA synthetase-like"/>
    <property type="match status" value="1"/>
</dbReference>
<dbReference type="InterPro" id="IPR009081">
    <property type="entry name" value="PP-bd_ACP"/>
</dbReference>